<evidence type="ECO:0000256" key="2">
    <source>
        <dbReference type="ARBA" id="ARBA00022448"/>
    </source>
</evidence>
<accession>A0ABU3H411</accession>
<dbReference type="EMBL" id="JAUSUY010000004">
    <property type="protein sequence ID" value="MDT3425558.1"/>
    <property type="molecule type" value="Genomic_DNA"/>
</dbReference>
<protein>
    <submittedName>
        <fullName evidence="6">Arabinogalactan oligomer/maltooligosaccharide transport system substrate-binding protein</fullName>
    </submittedName>
</protein>
<name>A0ABU3H411_9BACL</name>
<comment type="similarity">
    <text evidence="1">Belongs to the bacterial solute-binding protein 1 family.</text>
</comment>
<dbReference type="Pfam" id="PF13416">
    <property type="entry name" value="SBP_bac_8"/>
    <property type="match status" value="1"/>
</dbReference>
<dbReference type="PROSITE" id="PS51257">
    <property type="entry name" value="PROKAR_LIPOPROTEIN"/>
    <property type="match status" value="1"/>
</dbReference>
<evidence type="ECO:0000256" key="5">
    <source>
        <dbReference type="SAM" id="SignalP"/>
    </source>
</evidence>
<feature type="chain" id="PRO_5045213483" evidence="5">
    <location>
        <begin position="21"/>
        <end position="431"/>
    </location>
</feature>
<evidence type="ECO:0000313" key="7">
    <source>
        <dbReference type="Proteomes" id="UP001248709"/>
    </source>
</evidence>
<dbReference type="PANTHER" id="PTHR30061:SF50">
    <property type="entry name" value="MALTOSE_MALTODEXTRIN-BINDING PERIPLASMIC PROTEIN"/>
    <property type="match status" value="1"/>
</dbReference>
<dbReference type="Gene3D" id="3.40.190.10">
    <property type="entry name" value="Periplasmic binding protein-like II"/>
    <property type="match status" value="2"/>
</dbReference>
<evidence type="ECO:0000256" key="3">
    <source>
        <dbReference type="ARBA" id="ARBA00022729"/>
    </source>
</evidence>
<dbReference type="SUPFAM" id="SSF53850">
    <property type="entry name" value="Periplasmic binding protein-like II"/>
    <property type="match status" value="1"/>
</dbReference>
<reference evidence="6 7" key="1">
    <citation type="submission" date="2023-07" db="EMBL/GenBank/DDBJ databases">
        <title>Genomic Encyclopedia of Type Strains, Phase IV (KMG-IV): sequencing the most valuable type-strain genomes for metagenomic binning, comparative biology and taxonomic classification.</title>
        <authorList>
            <person name="Goeker M."/>
        </authorList>
    </citation>
    <scope>NUCLEOTIDE SEQUENCE [LARGE SCALE GENOMIC DNA]</scope>
    <source>
        <strain evidence="6 7">T98</strain>
    </source>
</reference>
<keyword evidence="3 5" id="KW-0732">Signal</keyword>
<feature type="signal peptide" evidence="5">
    <location>
        <begin position="1"/>
        <end position="20"/>
    </location>
</feature>
<keyword evidence="2" id="KW-0813">Transport</keyword>
<evidence type="ECO:0000256" key="4">
    <source>
        <dbReference type="SAM" id="MobiDB-lite"/>
    </source>
</evidence>
<evidence type="ECO:0000313" key="6">
    <source>
        <dbReference type="EMBL" id="MDT3425558.1"/>
    </source>
</evidence>
<organism evidence="6 7">
    <name type="scientific">Paenibacillus forsythiae</name>
    <dbReference type="NCBI Taxonomy" id="365616"/>
    <lineage>
        <taxon>Bacteria</taxon>
        <taxon>Bacillati</taxon>
        <taxon>Bacillota</taxon>
        <taxon>Bacilli</taxon>
        <taxon>Bacillales</taxon>
        <taxon>Paenibacillaceae</taxon>
        <taxon>Paenibacillus</taxon>
    </lineage>
</organism>
<comment type="caution">
    <text evidence="6">The sequence shown here is derived from an EMBL/GenBank/DDBJ whole genome shotgun (WGS) entry which is preliminary data.</text>
</comment>
<gene>
    <name evidence="6" type="ORF">J2Z22_001077</name>
</gene>
<proteinExistence type="inferred from homology"/>
<sequence length="431" mass="47009">MTKKLGLLVLCMMLMLALTACGGKAGSGADNTASGTNAGGNTGGETAAEGTEELTPEPGAELKFWTIKDGYSDYAVQEFEKKYNIKVTVEDVAYWDSVARMSTDGPSGTGADVFGMTNDFLGGAVNAGLVLPNDYFEEDTKAINRKLAVDASTFEGILYGYPRSVYTYGLYVNKDLVKDAKLDTWDDVIAFSKKFNDVKNNKFGFMFDSGSFYLFSFLTGYGGYIFGSNETDPNDIGVNNEGAVKGMTFFQSLKDILPFKLTDMTRDAKNGLWEQGKLAMNLDGSWEIGKYSKLPFQVAVIPMPAMPEGKNPVTLAGTTSYYVSAYSKYPNAAKLFANFITSKDMQVKDNELIGSIPAAEGISDSIRQDDVMQGFLKQIDNSRMWSSLPEMQYFGQYMDPAFDAVWNGADAKATLDKAAEGMKTSIAENKK</sequence>
<feature type="region of interest" description="Disordered" evidence="4">
    <location>
        <begin position="33"/>
        <end position="56"/>
    </location>
</feature>
<dbReference type="InterPro" id="IPR006059">
    <property type="entry name" value="SBP"/>
</dbReference>
<dbReference type="PANTHER" id="PTHR30061">
    <property type="entry name" value="MALTOSE-BINDING PERIPLASMIC PROTEIN"/>
    <property type="match status" value="1"/>
</dbReference>
<evidence type="ECO:0000256" key="1">
    <source>
        <dbReference type="ARBA" id="ARBA00008520"/>
    </source>
</evidence>
<dbReference type="RefSeq" id="WP_025702599.1">
    <property type="nucleotide sequence ID" value="NZ_JAUSUY010000004.1"/>
</dbReference>
<keyword evidence="7" id="KW-1185">Reference proteome</keyword>
<dbReference type="Proteomes" id="UP001248709">
    <property type="component" value="Unassembled WGS sequence"/>
</dbReference>